<keyword evidence="2" id="KW-0408">Iron</keyword>
<dbReference type="GO" id="GO:0006412">
    <property type="term" value="P:translation"/>
    <property type="evidence" value="ECO:0007669"/>
    <property type="project" value="UniProtKB-UniRule"/>
</dbReference>
<comment type="catalytic activity">
    <reaction evidence="2">
        <text>N-terminal N-formyl-L-methionyl-[peptide] + H2O = N-terminal L-methionyl-[peptide] + formate</text>
        <dbReference type="Rhea" id="RHEA:24420"/>
        <dbReference type="Rhea" id="RHEA-COMP:10639"/>
        <dbReference type="Rhea" id="RHEA-COMP:10640"/>
        <dbReference type="ChEBI" id="CHEBI:15377"/>
        <dbReference type="ChEBI" id="CHEBI:15740"/>
        <dbReference type="ChEBI" id="CHEBI:49298"/>
        <dbReference type="ChEBI" id="CHEBI:64731"/>
        <dbReference type="EC" id="3.5.1.88"/>
    </reaction>
</comment>
<dbReference type="HAMAP" id="MF_00163">
    <property type="entry name" value="Pep_deformylase"/>
    <property type="match status" value="1"/>
</dbReference>
<evidence type="ECO:0000313" key="3">
    <source>
        <dbReference type="EMBL" id="NKE70542.1"/>
    </source>
</evidence>
<dbReference type="GO" id="GO:0042586">
    <property type="term" value="F:peptide deformylase activity"/>
    <property type="evidence" value="ECO:0007669"/>
    <property type="project" value="UniProtKB-UniRule"/>
</dbReference>
<feature type="active site" evidence="2">
    <location>
        <position position="140"/>
    </location>
</feature>
<dbReference type="Gene3D" id="3.90.45.10">
    <property type="entry name" value="Peptide deformylase"/>
    <property type="match status" value="1"/>
</dbReference>
<dbReference type="Proteomes" id="UP000534783">
    <property type="component" value="Unassembled WGS sequence"/>
</dbReference>
<keyword evidence="2" id="KW-0479">Metal-binding</keyword>
<dbReference type="NCBIfam" id="NF001159">
    <property type="entry name" value="PRK00150.1-3"/>
    <property type="match status" value="1"/>
</dbReference>
<gene>
    <name evidence="2 3" type="primary">def</name>
    <name evidence="3" type="ORF">MNODULE_07310</name>
</gene>
<dbReference type="NCBIfam" id="TIGR00079">
    <property type="entry name" value="pept_deformyl"/>
    <property type="match status" value="1"/>
</dbReference>
<reference evidence="3 4" key="1">
    <citation type="journal article" date="2020" name="Nature">
        <title>Bacterial chemolithoautotrophy via manganese oxidation.</title>
        <authorList>
            <person name="Yu H."/>
            <person name="Leadbetter J.R."/>
        </authorList>
    </citation>
    <scope>NUCLEOTIDE SEQUENCE [LARGE SCALE GENOMIC DNA]</scope>
    <source>
        <strain evidence="3 4">Mn-1</strain>
    </source>
</reference>
<feature type="binding site" evidence="2">
    <location>
        <position position="97"/>
    </location>
    <ligand>
        <name>Fe cation</name>
        <dbReference type="ChEBI" id="CHEBI:24875"/>
    </ligand>
</feature>
<keyword evidence="2 3" id="KW-0378">Hydrolase</keyword>
<accession>A0A7X6DNM6</accession>
<dbReference type="EMBL" id="VTOW01000001">
    <property type="protein sequence ID" value="NKE70542.1"/>
    <property type="molecule type" value="Genomic_DNA"/>
</dbReference>
<comment type="similarity">
    <text evidence="1 2">Belongs to the polypeptide deformylase family.</text>
</comment>
<organism evidence="3 4">
    <name type="scientific">Candidatus Manganitrophus noduliformans</name>
    <dbReference type="NCBI Taxonomy" id="2606439"/>
    <lineage>
        <taxon>Bacteria</taxon>
        <taxon>Pseudomonadati</taxon>
        <taxon>Nitrospirota</taxon>
        <taxon>Nitrospiria</taxon>
        <taxon>Candidatus Troglogloeales</taxon>
        <taxon>Candidatus Manganitrophaceae</taxon>
        <taxon>Candidatus Manganitrophus</taxon>
    </lineage>
</organism>
<evidence type="ECO:0000256" key="1">
    <source>
        <dbReference type="ARBA" id="ARBA00010759"/>
    </source>
</evidence>
<evidence type="ECO:0000256" key="2">
    <source>
        <dbReference type="HAMAP-Rule" id="MF_00163"/>
    </source>
</evidence>
<dbReference type="PIRSF" id="PIRSF004749">
    <property type="entry name" value="Pep_def"/>
    <property type="match status" value="1"/>
</dbReference>
<dbReference type="InterPro" id="IPR036821">
    <property type="entry name" value="Peptide_deformylase_sf"/>
</dbReference>
<dbReference type="Pfam" id="PF01327">
    <property type="entry name" value="Pep_deformylase"/>
    <property type="match status" value="1"/>
</dbReference>
<comment type="function">
    <text evidence="2">Removes the formyl group from the N-terminal Met of newly synthesized proteins. Requires at least a dipeptide for an efficient rate of reaction. N-terminal L-methionine is a prerequisite for activity but the enzyme has broad specificity at other positions.</text>
</comment>
<comment type="caution">
    <text evidence="3">The sequence shown here is derived from an EMBL/GenBank/DDBJ whole genome shotgun (WGS) entry which is preliminary data.</text>
</comment>
<feature type="binding site" evidence="2">
    <location>
        <position position="143"/>
    </location>
    <ligand>
        <name>Fe cation</name>
        <dbReference type="ChEBI" id="CHEBI:24875"/>
    </ligand>
</feature>
<dbReference type="PRINTS" id="PR01576">
    <property type="entry name" value="PDEFORMYLASE"/>
</dbReference>
<dbReference type="EC" id="3.5.1.88" evidence="2"/>
<dbReference type="PANTHER" id="PTHR10458">
    <property type="entry name" value="PEPTIDE DEFORMYLASE"/>
    <property type="match status" value="1"/>
</dbReference>
<evidence type="ECO:0000313" key="4">
    <source>
        <dbReference type="Proteomes" id="UP000534783"/>
    </source>
</evidence>
<keyword evidence="4" id="KW-1185">Reference proteome</keyword>
<dbReference type="GO" id="GO:0046872">
    <property type="term" value="F:metal ion binding"/>
    <property type="evidence" value="ECO:0007669"/>
    <property type="project" value="UniProtKB-KW"/>
</dbReference>
<dbReference type="RefSeq" id="WP_168058783.1">
    <property type="nucleotide sequence ID" value="NZ_VTOW01000001.1"/>
</dbReference>
<dbReference type="AlphaFoldDB" id="A0A7X6DNM6"/>
<dbReference type="SUPFAM" id="SSF56420">
    <property type="entry name" value="Peptide deformylase"/>
    <property type="match status" value="1"/>
</dbReference>
<dbReference type="InterPro" id="IPR023635">
    <property type="entry name" value="Peptide_deformylase"/>
</dbReference>
<sequence>MPVLEIVKYPAPVLLQRAEEVREVDGALQKQIDEMIETLYAAPGLGLAAPQVGDSRRFFVYDLSVQEEEPVARKGPLVVLNPEILEMEGEEVSDEGCLSIPGYHEKVKRAYRVLLRGLDREGKEIRIEGEGLLARLFQHEVDHINGVLMVERFSSLKKDIFFRKFKKMLKQGESF</sequence>
<feature type="binding site" evidence="2">
    <location>
        <position position="139"/>
    </location>
    <ligand>
        <name>Fe cation</name>
        <dbReference type="ChEBI" id="CHEBI:24875"/>
    </ligand>
</feature>
<protein>
    <recommendedName>
        <fullName evidence="2">Peptide deformylase</fullName>
        <shortName evidence="2">PDF</shortName>
        <ecNumber evidence="2">3.5.1.88</ecNumber>
    </recommendedName>
    <alternativeName>
        <fullName evidence="2">Polypeptide deformylase</fullName>
    </alternativeName>
</protein>
<keyword evidence="2" id="KW-0648">Protein biosynthesis</keyword>
<proteinExistence type="inferred from homology"/>
<comment type="cofactor">
    <cofactor evidence="2">
        <name>Fe(2+)</name>
        <dbReference type="ChEBI" id="CHEBI:29033"/>
    </cofactor>
    <text evidence="2">Binds 1 Fe(2+) ion.</text>
</comment>
<dbReference type="PANTHER" id="PTHR10458:SF22">
    <property type="entry name" value="PEPTIDE DEFORMYLASE"/>
    <property type="match status" value="1"/>
</dbReference>
<name>A0A7X6DNM6_9BACT</name>
<dbReference type="CDD" id="cd00487">
    <property type="entry name" value="Pep_deformylase"/>
    <property type="match status" value="1"/>
</dbReference>